<feature type="region of interest" description="Disordered" evidence="8">
    <location>
        <begin position="1"/>
        <end position="106"/>
    </location>
</feature>
<keyword evidence="6" id="KW-0804">Transcription</keyword>
<keyword evidence="3" id="KW-0221">Differentiation</keyword>
<evidence type="ECO:0000256" key="5">
    <source>
        <dbReference type="ARBA" id="ARBA00023125"/>
    </source>
</evidence>
<evidence type="ECO:0000313" key="10">
    <source>
        <dbReference type="EnsemblPlants" id="Zm00001eb058610_P002"/>
    </source>
</evidence>
<dbReference type="GO" id="GO:0005634">
    <property type="term" value="C:nucleus"/>
    <property type="evidence" value="ECO:0000318"/>
    <property type="project" value="GO_Central"/>
</dbReference>
<dbReference type="InterPro" id="IPR006447">
    <property type="entry name" value="Myb_dom_plants"/>
</dbReference>
<feature type="compositionally biased region" description="Low complexity" evidence="8">
    <location>
        <begin position="14"/>
        <end position="25"/>
    </location>
</feature>
<reference evidence="10" key="2">
    <citation type="submission" date="2019-07" db="EMBL/GenBank/DDBJ databases">
        <authorList>
            <person name="Seetharam A."/>
            <person name="Woodhouse M."/>
            <person name="Cannon E."/>
        </authorList>
    </citation>
    <scope>NUCLEOTIDE SEQUENCE [LARGE SCALE GENOMIC DNA]</scope>
    <source>
        <strain evidence="10">cv. B73</strain>
    </source>
</reference>
<sequence>MLRRNLPNLSLQISPPAAAASDAPATYSEGSSDEVGLFANPSSGAEPPPPGLSLGLATPARGDNDDATGRRGHLQPPQGCAFKRAAAGSSSLPAGSKSKRSARAPRMRWTTALHARFVHAVGLLGGHERATPKSVLELMNVKDLTLAHVKSHLQMYRTVKSTDRSLHIATGEALPPVKRTTTTATAKDAAAAAAVAAAAGGGGGGGAAVAVPVSACDDMVGICSSPSAGSAPPATATTISAAHFICAPAATAPLAAAGAAAPSPPPPIPPRRSRTDHAPAAVPEKGVAIADSLSLHRCQKHNFSPAVLQDTQQAAQDEEANNNNGQLATGRLRGSVDPMATNCSSPASSSSPSLASLEQQTADDMCAPSLEISLGRRHWSAEERPEGVSLK</sequence>
<dbReference type="InParanoid" id="A0A804M4M2"/>
<dbReference type="Gramene" id="Zm00001eb058610_T002">
    <property type="protein sequence ID" value="Zm00001eb058610_P002"/>
    <property type="gene ID" value="Zm00001eb058610"/>
</dbReference>
<comment type="subcellular location">
    <subcellularLocation>
        <location evidence="1">Nucleus</location>
    </subcellularLocation>
</comment>
<dbReference type="PANTHER" id="PTHR31496:SF25">
    <property type="entry name" value="TRANSCRIPTION FACTOR KAN3-RELATED"/>
    <property type="match status" value="1"/>
</dbReference>
<dbReference type="PANTHER" id="PTHR31496">
    <property type="entry name" value="TRANSCRIPTION FACTOR KAN2-RELATED"/>
    <property type="match status" value="1"/>
</dbReference>
<evidence type="ECO:0000313" key="11">
    <source>
        <dbReference type="Proteomes" id="UP000007305"/>
    </source>
</evidence>
<dbReference type="OrthoDB" id="551907at2759"/>
<feature type="region of interest" description="Disordered" evidence="8">
    <location>
        <begin position="257"/>
        <end position="278"/>
    </location>
</feature>
<keyword evidence="4" id="KW-0805">Transcription regulation</keyword>
<feature type="compositionally biased region" description="Low complexity" evidence="8">
    <location>
        <begin position="344"/>
        <end position="357"/>
    </location>
</feature>
<name>A0A804M4M2_MAIZE</name>
<evidence type="ECO:0000259" key="9">
    <source>
        <dbReference type="Pfam" id="PF00249"/>
    </source>
</evidence>
<dbReference type="InterPro" id="IPR009057">
    <property type="entry name" value="Homeodomain-like_sf"/>
</dbReference>
<dbReference type="GO" id="GO:0006355">
    <property type="term" value="P:regulation of DNA-templated transcription"/>
    <property type="evidence" value="ECO:0000318"/>
    <property type="project" value="GO_Central"/>
</dbReference>
<dbReference type="InterPro" id="IPR001005">
    <property type="entry name" value="SANT/Myb"/>
</dbReference>
<dbReference type="GO" id="GO:0000976">
    <property type="term" value="F:transcription cis-regulatory region binding"/>
    <property type="evidence" value="ECO:0000318"/>
    <property type="project" value="GO_Central"/>
</dbReference>
<feature type="region of interest" description="Disordered" evidence="8">
    <location>
        <begin position="313"/>
        <end position="391"/>
    </location>
</feature>
<dbReference type="GO" id="GO:0010158">
    <property type="term" value="P:abaxial cell fate specification"/>
    <property type="evidence" value="ECO:0007669"/>
    <property type="project" value="InterPro"/>
</dbReference>
<dbReference type="Proteomes" id="UP000007305">
    <property type="component" value="Chromosome 1"/>
</dbReference>
<dbReference type="NCBIfam" id="TIGR01557">
    <property type="entry name" value="myb_SHAQKYF"/>
    <property type="match status" value="1"/>
</dbReference>
<feature type="compositionally biased region" description="Basic and acidic residues" evidence="8">
    <location>
        <begin position="379"/>
        <end position="391"/>
    </location>
</feature>
<keyword evidence="2" id="KW-0217">Developmental protein</keyword>
<dbReference type="FunFam" id="1.10.10.60:FF:000002">
    <property type="entry name" value="Myb family transcription factor"/>
    <property type="match status" value="1"/>
</dbReference>
<dbReference type="AlphaFoldDB" id="A0A804M4M2"/>
<reference evidence="11" key="1">
    <citation type="submission" date="2015-12" db="EMBL/GenBank/DDBJ databases">
        <title>Update maize B73 reference genome by single molecule sequencing technologies.</title>
        <authorList>
            <consortium name="Maize Genome Sequencing Project"/>
            <person name="Ware D."/>
        </authorList>
    </citation>
    <scope>NUCLEOTIDE SEQUENCE [LARGE SCALE GENOMIC DNA]</scope>
    <source>
        <strain evidence="11">cv. B73</strain>
    </source>
</reference>
<protein>
    <recommendedName>
        <fullName evidence="9">Myb-like domain-containing protein</fullName>
    </recommendedName>
</protein>
<feature type="compositionally biased region" description="Low complexity" evidence="8">
    <location>
        <begin position="84"/>
        <end position="96"/>
    </location>
</feature>
<keyword evidence="7" id="KW-0539">Nucleus</keyword>
<feature type="compositionally biased region" description="Basic residues" evidence="8">
    <location>
        <begin position="97"/>
        <end position="106"/>
    </location>
</feature>
<reference evidence="10" key="3">
    <citation type="submission" date="2021-05" db="UniProtKB">
        <authorList>
            <consortium name="EnsemblPlants"/>
        </authorList>
    </citation>
    <scope>IDENTIFICATION</scope>
    <source>
        <strain evidence="10">cv. B73</strain>
    </source>
</reference>
<proteinExistence type="predicted"/>
<dbReference type="InterPro" id="IPR044847">
    <property type="entry name" value="KAN_fam"/>
</dbReference>
<organism evidence="10 11">
    <name type="scientific">Zea mays</name>
    <name type="common">Maize</name>
    <dbReference type="NCBI Taxonomy" id="4577"/>
    <lineage>
        <taxon>Eukaryota</taxon>
        <taxon>Viridiplantae</taxon>
        <taxon>Streptophyta</taxon>
        <taxon>Embryophyta</taxon>
        <taxon>Tracheophyta</taxon>
        <taxon>Spermatophyta</taxon>
        <taxon>Magnoliopsida</taxon>
        <taxon>Liliopsida</taxon>
        <taxon>Poales</taxon>
        <taxon>Poaceae</taxon>
        <taxon>PACMAD clade</taxon>
        <taxon>Panicoideae</taxon>
        <taxon>Andropogonodae</taxon>
        <taxon>Andropogoneae</taxon>
        <taxon>Tripsacinae</taxon>
        <taxon>Zea</taxon>
    </lineage>
</organism>
<evidence type="ECO:0000256" key="6">
    <source>
        <dbReference type="ARBA" id="ARBA00023163"/>
    </source>
</evidence>
<accession>A0A804M4M2</accession>
<dbReference type="Gene3D" id="1.10.10.60">
    <property type="entry name" value="Homeodomain-like"/>
    <property type="match status" value="1"/>
</dbReference>
<evidence type="ECO:0000256" key="3">
    <source>
        <dbReference type="ARBA" id="ARBA00022782"/>
    </source>
</evidence>
<dbReference type="EnsemblPlants" id="Zm00001eb058610_T002">
    <property type="protein sequence ID" value="Zm00001eb058610_P002"/>
    <property type="gene ID" value="Zm00001eb058610"/>
</dbReference>
<evidence type="ECO:0000256" key="1">
    <source>
        <dbReference type="ARBA" id="ARBA00004123"/>
    </source>
</evidence>
<keyword evidence="5" id="KW-0238">DNA-binding</keyword>
<feature type="domain" description="Myb-like" evidence="9">
    <location>
        <begin position="106"/>
        <end position="157"/>
    </location>
</feature>
<evidence type="ECO:0000256" key="7">
    <source>
        <dbReference type="ARBA" id="ARBA00023242"/>
    </source>
</evidence>
<dbReference type="Pfam" id="PF00249">
    <property type="entry name" value="Myb_DNA-binding"/>
    <property type="match status" value="1"/>
</dbReference>
<evidence type="ECO:0000256" key="2">
    <source>
        <dbReference type="ARBA" id="ARBA00022473"/>
    </source>
</evidence>
<gene>
    <name evidence="10" type="primary">LOC100382654</name>
</gene>
<evidence type="ECO:0000256" key="8">
    <source>
        <dbReference type="SAM" id="MobiDB-lite"/>
    </source>
</evidence>
<keyword evidence="11" id="KW-1185">Reference proteome</keyword>
<dbReference type="SUPFAM" id="SSF46689">
    <property type="entry name" value="Homeodomain-like"/>
    <property type="match status" value="1"/>
</dbReference>
<dbReference type="FunCoup" id="A0A804M4M2">
    <property type="interactions" value="57"/>
</dbReference>
<evidence type="ECO:0000256" key="4">
    <source>
        <dbReference type="ARBA" id="ARBA00023015"/>
    </source>
</evidence>